<dbReference type="SUPFAM" id="SSF55874">
    <property type="entry name" value="ATPase domain of HSP90 chaperone/DNA topoisomerase II/histidine kinase"/>
    <property type="match status" value="1"/>
</dbReference>
<evidence type="ECO:0000313" key="11">
    <source>
        <dbReference type="Proteomes" id="UP001225316"/>
    </source>
</evidence>
<evidence type="ECO:0000259" key="6">
    <source>
        <dbReference type="PROSITE" id="PS50109"/>
    </source>
</evidence>
<dbReference type="SMART" id="SM00448">
    <property type="entry name" value="REC"/>
    <property type="match status" value="2"/>
</dbReference>
<dbReference type="PROSITE" id="PS50113">
    <property type="entry name" value="PAC"/>
    <property type="match status" value="2"/>
</dbReference>
<sequence length="775" mass="87531">MSENRWRLAIECTEDGLWDWNAMTHEAYYSPQWKAILGYQDHELANDFDEWKSRIHPDDLAKTLELMSEHAEGETESYLNEYRLRHKDGSYRWILARGKVAERDEAGRALRIVGTHTDVTDRKESEQSRLDAEEQLWSAFEHAASGMALVSGQGRFLRINESFSRITGYSVQKLLSITFQDITHPEDLDRDVGYLQQMVAGEIKYYELEKRYFHQQGHIIWVNLAVSVVPHEDGSPKYFIAQIRDICAQKQYEVELHEARERAEAADRAKSSFLAMMSHEIRTPMNAIIGYADILTDSVVDPEQRGFLDTITSHSELLLNLINDILDFSKIEAGELTVETRAFDLYQCLQETVHLLRPRADENEIDLLEDFDRSLPRMVLGDEYRLRQILINLLGNAIKFTEQGSVTVKVAADRDTGQVDRLVCSVSDTGIGMSEAQLQELFRPFSQADSSTTRRFGGTGLGLAICRKLVEAMGGEIEVSSELGQGSTFSFHLPLSVVDADPVDPRHVADYRVLQGKRVLLLDARGSLRKVLSCQLRRLGLLVSEHGNMISLLQAQKEEACDLIIYDLAADAEGLEVLDPLRTADGQLPAPLILVTSYGCPSACLDLPVQVLQNPIRQSQLLDALMETFAQHPTTVVEQEAGFAERHPGQILVAEDNAANRDVLVRQLKKMGYETDCVHDGEQCLEALRHKRYDLVLMDLQMPRLNGLDATQRIRQAEAQLMEHATLKIQPLKIAAVTADAIKGDRERALAAGMDDYISKPVRPHSLRELLRRML</sequence>
<feature type="domain" description="Response regulatory" evidence="7">
    <location>
        <begin position="650"/>
        <end position="775"/>
    </location>
</feature>
<dbReference type="PANTHER" id="PTHR45339:SF1">
    <property type="entry name" value="HYBRID SIGNAL TRANSDUCTION HISTIDINE KINASE J"/>
    <property type="match status" value="1"/>
</dbReference>
<name>A0ABU1AR55_9BACT</name>
<evidence type="ECO:0000256" key="4">
    <source>
        <dbReference type="ARBA" id="ARBA00023012"/>
    </source>
</evidence>
<feature type="domain" description="PAC" evidence="9">
    <location>
        <begin position="206"/>
        <end position="258"/>
    </location>
</feature>
<feature type="modified residue" description="4-aspartylphosphate" evidence="5">
    <location>
        <position position="567"/>
    </location>
</feature>
<dbReference type="InterPro" id="IPR004358">
    <property type="entry name" value="Sig_transdc_His_kin-like_C"/>
</dbReference>
<dbReference type="SUPFAM" id="SSF52172">
    <property type="entry name" value="CheY-like"/>
    <property type="match status" value="2"/>
</dbReference>
<evidence type="ECO:0000256" key="3">
    <source>
        <dbReference type="ARBA" id="ARBA00022553"/>
    </source>
</evidence>
<dbReference type="SMART" id="SM00388">
    <property type="entry name" value="HisKA"/>
    <property type="match status" value="1"/>
</dbReference>
<dbReference type="PANTHER" id="PTHR45339">
    <property type="entry name" value="HYBRID SIGNAL TRANSDUCTION HISTIDINE KINASE J"/>
    <property type="match status" value="1"/>
</dbReference>
<organism evidence="10 11">
    <name type="scientific">Thalassobacterium maritimum</name>
    <dbReference type="NCBI Taxonomy" id="3041265"/>
    <lineage>
        <taxon>Bacteria</taxon>
        <taxon>Pseudomonadati</taxon>
        <taxon>Verrucomicrobiota</taxon>
        <taxon>Opitutia</taxon>
        <taxon>Puniceicoccales</taxon>
        <taxon>Coraliomargaritaceae</taxon>
        <taxon>Thalassobacterium</taxon>
    </lineage>
</organism>
<dbReference type="SUPFAM" id="SSF55785">
    <property type="entry name" value="PYP-like sensor domain (PAS domain)"/>
    <property type="match status" value="2"/>
</dbReference>
<keyword evidence="4" id="KW-0902">Two-component regulatory system</keyword>
<feature type="domain" description="PAS" evidence="8">
    <location>
        <begin position="2"/>
        <end position="74"/>
    </location>
</feature>
<dbReference type="InterPro" id="IPR013655">
    <property type="entry name" value="PAS_fold_3"/>
</dbReference>
<accession>A0ABU1AR55</accession>
<dbReference type="InterPro" id="IPR011006">
    <property type="entry name" value="CheY-like_superfamily"/>
</dbReference>
<dbReference type="Proteomes" id="UP001225316">
    <property type="component" value="Unassembled WGS sequence"/>
</dbReference>
<dbReference type="InterPro" id="IPR035965">
    <property type="entry name" value="PAS-like_dom_sf"/>
</dbReference>
<dbReference type="NCBIfam" id="TIGR00229">
    <property type="entry name" value="sensory_box"/>
    <property type="match status" value="2"/>
</dbReference>
<dbReference type="InterPro" id="IPR005467">
    <property type="entry name" value="His_kinase_dom"/>
</dbReference>
<comment type="catalytic activity">
    <reaction evidence="1">
        <text>ATP + protein L-histidine = ADP + protein N-phospho-L-histidine.</text>
        <dbReference type="EC" id="2.7.13.3"/>
    </reaction>
</comment>
<dbReference type="CDD" id="cd00130">
    <property type="entry name" value="PAS"/>
    <property type="match status" value="2"/>
</dbReference>
<dbReference type="CDD" id="cd16922">
    <property type="entry name" value="HATPase_EvgS-ArcB-TorS-like"/>
    <property type="match status" value="1"/>
</dbReference>
<dbReference type="InterPro" id="IPR036097">
    <property type="entry name" value="HisK_dim/P_sf"/>
</dbReference>
<dbReference type="Pfam" id="PF00072">
    <property type="entry name" value="Response_reg"/>
    <property type="match status" value="1"/>
</dbReference>
<dbReference type="Gene3D" id="3.30.565.10">
    <property type="entry name" value="Histidine kinase-like ATPase, C-terminal domain"/>
    <property type="match status" value="1"/>
</dbReference>
<keyword evidence="3 5" id="KW-0597">Phosphoprotein</keyword>
<dbReference type="PROSITE" id="PS50112">
    <property type="entry name" value="PAS"/>
    <property type="match status" value="2"/>
</dbReference>
<dbReference type="SUPFAM" id="SSF47384">
    <property type="entry name" value="Homodimeric domain of signal transducing histidine kinase"/>
    <property type="match status" value="1"/>
</dbReference>
<dbReference type="InterPro" id="IPR001789">
    <property type="entry name" value="Sig_transdc_resp-reg_receiver"/>
</dbReference>
<dbReference type="InterPro" id="IPR003661">
    <property type="entry name" value="HisK_dim/P_dom"/>
</dbReference>
<protein>
    <recommendedName>
        <fullName evidence="2">histidine kinase</fullName>
        <ecNumber evidence="2">2.7.13.3</ecNumber>
    </recommendedName>
</protein>
<dbReference type="SMART" id="SM00387">
    <property type="entry name" value="HATPase_c"/>
    <property type="match status" value="1"/>
</dbReference>
<dbReference type="Pfam" id="PF00512">
    <property type="entry name" value="HisKA"/>
    <property type="match status" value="1"/>
</dbReference>
<dbReference type="InterPro" id="IPR000700">
    <property type="entry name" value="PAS-assoc_C"/>
</dbReference>
<feature type="domain" description="PAS" evidence="8">
    <location>
        <begin position="132"/>
        <end position="202"/>
    </location>
</feature>
<dbReference type="Pfam" id="PF08447">
    <property type="entry name" value="PAS_3"/>
    <property type="match status" value="2"/>
</dbReference>
<dbReference type="CDD" id="cd17546">
    <property type="entry name" value="REC_hyHK_CKI1_RcsC-like"/>
    <property type="match status" value="1"/>
</dbReference>
<dbReference type="RefSeq" id="WP_308948742.1">
    <property type="nucleotide sequence ID" value="NZ_JARXHW010000005.1"/>
</dbReference>
<feature type="domain" description="Response regulatory" evidence="7">
    <location>
        <begin position="518"/>
        <end position="629"/>
    </location>
</feature>
<dbReference type="EMBL" id="JARXHW010000005">
    <property type="protein sequence ID" value="MDQ8206638.1"/>
    <property type="molecule type" value="Genomic_DNA"/>
</dbReference>
<dbReference type="PROSITE" id="PS50110">
    <property type="entry name" value="RESPONSE_REGULATORY"/>
    <property type="match status" value="2"/>
</dbReference>
<dbReference type="EC" id="2.7.13.3" evidence="2"/>
<dbReference type="Pfam" id="PF02518">
    <property type="entry name" value="HATPase_c"/>
    <property type="match status" value="1"/>
</dbReference>
<dbReference type="Gene3D" id="3.40.50.2300">
    <property type="match status" value="2"/>
</dbReference>
<evidence type="ECO:0000256" key="2">
    <source>
        <dbReference type="ARBA" id="ARBA00012438"/>
    </source>
</evidence>
<feature type="modified residue" description="4-aspartylphosphate" evidence="5">
    <location>
        <position position="699"/>
    </location>
</feature>
<proteinExistence type="predicted"/>
<feature type="domain" description="PAC" evidence="9">
    <location>
        <begin position="78"/>
        <end position="131"/>
    </location>
</feature>
<evidence type="ECO:0000256" key="1">
    <source>
        <dbReference type="ARBA" id="ARBA00000085"/>
    </source>
</evidence>
<evidence type="ECO:0000259" key="7">
    <source>
        <dbReference type="PROSITE" id="PS50110"/>
    </source>
</evidence>
<reference evidence="10 11" key="1">
    <citation type="submission" date="2023-04" db="EMBL/GenBank/DDBJ databases">
        <title>A novel bacteria isolated from coastal sediment.</title>
        <authorList>
            <person name="Liu X.-J."/>
            <person name="Du Z.-J."/>
        </authorList>
    </citation>
    <scope>NUCLEOTIDE SEQUENCE [LARGE SCALE GENOMIC DNA]</scope>
    <source>
        <strain evidence="10 11">SDUM461003</strain>
    </source>
</reference>
<dbReference type="PROSITE" id="PS50109">
    <property type="entry name" value="HIS_KIN"/>
    <property type="match status" value="1"/>
</dbReference>
<evidence type="ECO:0000259" key="9">
    <source>
        <dbReference type="PROSITE" id="PS50113"/>
    </source>
</evidence>
<dbReference type="PRINTS" id="PR00344">
    <property type="entry name" value="BCTRLSENSOR"/>
</dbReference>
<dbReference type="InterPro" id="IPR000014">
    <property type="entry name" value="PAS"/>
</dbReference>
<dbReference type="InterPro" id="IPR036890">
    <property type="entry name" value="HATPase_C_sf"/>
</dbReference>
<gene>
    <name evidence="10" type="ORF">QEH52_03900</name>
</gene>
<dbReference type="InterPro" id="IPR001610">
    <property type="entry name" value="PAC"/>
</dbReference>
<dbReference type="SMART" id="SM00091">
    <property type="entry name" value="PAS"/>
    <property type="match status" value="2"/>
</dbReference>
<keyword evidence="11" id="KW-1185">Reference proteome</keyword>
<evidence type="ECO:0000259" key="8">
    <source>
        <dbReference type="PROSITE" id="PS50112"/>
    </source>
</evidence>
<evidence type="ECO:0000256" key="5">
    <source>
        <dbReference type="PROSITE-ProRule" id="PRU00169"/>
    </source>
</evidence>
<dbReference type="Gene3D" id="1.10.287.130">
    <property type="match status" value="1"/>
</dbReference>
<dbReference type="SMART" id="SM00086">
    <property type="entry name" value="PAC"/>
    <property type="match status" value="2"/>
</dbReference>
<comment type="caution">
    <text evidence="10">The sequence shown here is derived from an EMBL/GenBank/DDBJ whole genome shotgun (WGS) entry which is preliminary data.</text>
</comment>
<dbReference type="InterPro" id="IPR003594">
    <property type="entry name" value="HATPase_dom"/>
</dbReference>
<dbReference type="Gene3D" id="3.30.450.20">
    <property type="entry name" value="PAS domain"/>
    <property type="match status" value="2"/>
</dbReference>
<dbReference type="CDD" id="cd00082">
    <property type="entry name" value="HisKA"/>
    <property type="match status" value="1"/>
</dbReference>
<evidence type="ECO:0000313" key="10">
    <source>
        <dbReference type="EMBL" id="MDQ8206638.1"/>
    </source>
</evidence>
<feature type="domain" description="Histidine kinase" evidence="6">
    <location>
        <begin position="276"/>
        <end position="497"/>
    </location>
</feature>